<dbReference type="OrthoDB" id="3019385at2759"/>
<protein>
    <submittedName>
        <fullName evidence="2">Uncharacterized protein</fullName>
    </submittedName>
</protein>
<dbReference type="AlphaFoldDB" id="A0A0D2NKF2"/>
<evidence type="ECO:0000313" key="2">
    <source>
        <dbReference type="EMBL" id="KJA19374.1"/>
    </source>
</evidence>
<evidence type="ECO:0000256" key="1">
    <source>
        <dbReference type="SAM" id="MobiDB-lite"/>
    </source>
</evidence>
<dbReference type="Proteomes" id="UP000054270">
    <property type="component" value="Unassembled WGS sequence"/>
</dbReference>
<name>A0A0D2NKF2_HYPSF</name>
<evidence type="ECO:0000313" key="3">
    <source>
        <dbReference type="Proteomes" id="UP000054270"/>
    </source>
</evidence>
<keyword evidence="3" id="KW-1185">Reference proteome</keyword>
<sequence>MTSETFSGSVDTRLKKEKLVEIAKALALDPLPLTVKTLVVRIKKHLGEHPELAELPKFQGLFVYRATKVLSQKQAKRSTDKAAEDVEERKKGEVAVAGSVLVSRQS</sequence>
<feature type="compositionally biased region" description="Basic and acidic residues" evidence="1">
    <location>
        <begin position="77"/>
        <end position="93"/>
    </location>
</feature>
<accession>A0A0D2NKF2</accession>
<reference evidence="3" key="1">
    <citation type="submission" date="2014-04" db="EMBL/GenBank/DDBJ databases">
        <title>Evolutionary Origins and Diversification of the Mycorrhizal Mutualists.</title>
        <authorList>
            <consortium name="DOE Joint Genome Institute"/>
            <consortium name="Mycorrhizal Genomics Consortium"/>
            <person name="Kohler A."/>
            <person name="Kuo A."/>
            <person name="Nagy L.G."/>
            <person name="Floudas D."/>
            <person name="Copeland A."/>
            <person name="Barry K.W."/>
            <person name="Cichocki N."/>
            <person name="Veneault-Fourrey C."/>
            <person name="LaButti K."/>
            <person name="Lindquist E.A."/>
            <person name="Lipzen A."/>
            <person name="Lundell T."/>
            <person name="Morin E."/>
            <person name="Murat C."/>
            <person name="Riley R."/>
            <person name="Ohm R."/>
            <person name="Sun H."/>
            <person name="Tunlid A."/>
            <person name="Henrissat B."/>
            <person name="Grigoriev I.V."/>
            <person name="Hibbett D.S."/>
            <person name="Martin F."/>
        </authorList>
    </citation>
    <scope>NUCLEOTIDE SEQUENCE [LARGE SCALE GENOMIC DNA]</scope>
    <source>
        <strain evidence="3">FD-334 SS-4</strain>
    </source>
</reference>
<dbReference type="EMBL" id="KN817578">
    <property type="protein sequence ID" value="KJA19374.1"/>
    <property type="molecule type" value="Genomic_DNA"/>
</dbReference>
<proteinExistence type="predicted"/>
<feature type="region of interest" description="Disordered" evidence="1">
    <location>
        <begin position="72"/>
        <end position="93"/>
    </location>
</feature>
<gene>
    <name evidence="2" type="ORF">HYPSUDRAFT_56658</name>
</gene>
<organism evidence="2 3">
    <name type="scientific">Hypholoma sublateritium (strain FD-334 SS-4)</name>
    <dbReference type="NCBI Taxonomy" id="945553"/>
    <lineage>
        <taxon>Eukaryota</taxon>
        <taxon>Fungi</taxon>
        <taxon>Dikarya</taxon>
        <taxon>Basidiomycota</taxon>
        <taxon>Agaricomycotina</taxon>
        <taxon>Agaricomycetes</taxon>
        <taxon>Agaricomycetidae</taxon>
        <taxon>Agaricales</taxon>
        <taxon>Agaricineae</taxon>
        <taxon>Strophariaceae</taxon>
        <taxon>Hypholoma</taxon>
    </lineage>
</organism>